<feature type="transmembrane region" description="Helical" evidence="10">
    <location>
        <begin position="159"/>
        <end position="179"/>
    </location>
</feature>
<dbReference type="InParanoid" id="T0PY19"/>
<dbReference type="PANTHER" id="PTHR24223">
    <property type="entry name" value="ATP-BINDING CASSETTE SUB-FAMILY C"/>
    <property type="match status" value="1"/>
</dbReference>
<dbReference type="Gene3D" id="1.20.1560.10">
    <property type="entry name" value="ABC transporter type 1, transmembrane domain"/>
    <property type="match status" value="2"/>
</dbReference>
<dbReference type="PROSITE" id="PS50929">
    <property type="entry name" value="ABC_TM1F"/>
    <property type="match status" value="2"/>
</dbReference>
<dbReference type="Gene3D" id="3.40.50.300">
    <property type="entry name" value="P-loop containing nucleotide triphosphate hydrolases"/>
    <property type="match status" value="2"/>
</dbReference>
<feature type="transmembrane region" description="Helical" evidence="10">
    <location>
        <begin position="408"/>
        <end position="427"/>
    </location>
</feature>
<evidence type="ECO:0000256" key="6">
    <source>
        <dbReference type="ARBA" id="ARBA00022840"/>
    </source>
</evidence>
<feature type="transmembrane region" description="Helical" evidence="10">
    <location>
        <begin position="791"/>
        <end position="810"/>
    </location>
</feature>
<protein>
    <submittedName>
        <fullName evidence="13">Uncharacterized protein</fullName>
    </submittedName>
</protein>
<feature type="region of interest" description="Disordered" evidence="9">
    <location>
        <begin position="711"/>
        <end position="731"/>
    </location>
</feature>
<feature type="transmembrane region" description="Helical" evidence="10">
    <location>
        <begin position="268"/>
        <end position="293"/>
    </location>
</feature>
<evidence type="ECO:0000256" key="2">
    <source>
        <dbReference type="ARBA" id="ARBA00022448"/>
    </source>
</evidence>
<dbReference type="FunFam" id="3.40.50.300:FF:000838">
    <property type="entry name" value="ABC multidrug transporter (Eurofung)"/>
    <property type="match status" value="1"/>
</dbReference>
<keyword evidence="7 10" id="KW-1133">Transmembrane helix</keyword>
<sequence length="1333" mass="143741">MHRSIDHEVLSSLYASRKRYTATGDEDVRPSLVSAVLQSQYPDSRRHRHSAHLSTNALRTNKSWNFLESSKQLHSPLDEASVVAKLTLAWLNPLFKQGATEPLDADDVPSLRAKDSIALLHKRFQARWIPEQQSNAPRLFRALLWTLAPELARAFGCHALYLVINLVIPTMIKGIVSYLSSGVNPVTNAPEQPLEAGLVYAFGLAVLSFLGVTVLGFAWSVNIELSNCARSIAMDQVYLKAVSAPTAATTTYTSGDVITLANIDSERLFHGLTCICYVLLSPLALLAIFVLIGFEMGPIVAVTGACTMLGFLLSAFGLSYALSAARERLVDATARRLSRTQELLQSIRTIKLGAYESILLDTVFQLRAIELRCIGWFQLLCNVNIDVFVLAPVFTTVAMFAVADTADVSAGAAFSVVSLMVVARFPCNIFSSAVRYASEAIVSCDRIQTYLLAPAPSRSSAVNSKNDWIALTQASFAWCPPTDATPQPSASGPTTPGLAAPLPIASPHATSQPLLQNITFCLPRTEMESFTVVVGPVGSGKSSFLRALLGDMWPRPAITANMAYASQEPWLFDDTVRNNVLLHRPYVPSLYRRVLSVTGLTLDTAAMASGDLTMVGERGAALSGGQRARINLARALYQVDSADIFLLDDPLSALDLHVASHVFQEVKKFLRGKQVLMVMNAHHHLLVHATRVITLTVGTIVGDESPARRTTLCKQEDADSPHDDGDDGGDDDGFVVLPAMDTIASSVVELSHHDTPAVLDTTTSSSASDDEAPPIGTTYLAYLGASGAAPWLVLLTLVALYTVYQVAYYITDWYLDTAVAAGKGSMGMYAGLALATVVASCLKDMFVILVSLRCSASVHAKALTRVVGASVPAFFDTTALGDILNRFSTDLAAMDTDLPYFTYQFATDAFHTACIVLVVCYYTPLLIALFLPLGYLFVSYQMYNLLSATALKGLDLASRAPLVTNLSETLDGRATIQAAHVEKAFVEKHRVLVDANAACYGIYWLAGTWLEIRLGWLSALVVSAVAIVIVCLRASMDAHIAGLVLVYVMSLSANVQEVLRVMGYVQTYTTSVARLFAYHSLPAEVDLVAAAAAPWPSHGRICFDQYSMRYQPHLPLVLSNISLVIQGGEKVGICGRTGSGKSSLLSALMRLVPGDAGSITIDGVDVTTVPLTTLRSRITVIPQSPVLFAGSLRTNLDPTGEATNEALTAVLGQIHLGHLGLDFVIENGGNNVSVGQRQLVCFGRALLRQSRIVILDEATAFVDAEMEGILQEMLAKCFRHTTMLTIAHRLQTIIDSSDKVLVLDAGAVLEFDAPTTLLRDATSAFYQLVQATS</sequence>
<dbReference type="GO" id="GO:0005524">
    <property type="term" value="F:ATP binding"/>
    <property type="evidence" value="ECO:0007669"/>
    <property type="project" value="UniProtKB-KW"/>
</dbReference>
<dbReference type="GO" id="GO:0140359">
    <property type="term" value="F:ABC-type transporter activity"/>
    <property type="evidence" value="ECO:0007669"/>
    <property type="project" value="InterPro"/>
</dbReference>
<dbReference type="InterPro" id="IPR050173">
    <property type="entry name" value="ABC_transporter_C-like"/>
</dbReference>
<evidence type="ECO:0000259" key="12">
    <source>
        <dbReference type="PROSITE" id="PS50929"/>
    </source>
</evidence>
<evidence type="ECO:0000313" key="14">
    <source>
        <dbReference type="Proteomes" id="UP000030762"/>
    </source>
</evidence>
<evidence type="ECO:0000313" key="13">
    <source>
        <dbReference type="EMBL" id="EQC25935.1"/>
    </source>
</evidence>
<name>T0PY19_SAPDV</name>
<dbReference type="PANTHER" id="PTHR24223:SF443">
    <property type="entry name" value="MULTIDRUG-RESISTANCE LIKE PROTEIN 1, ISOFORM I"/>
    <property type="match status" value="1"/>
</dbReference>
<evidence type="ECO:0000256" key="8">
    <source>
        <dbReference type="ARBA" id="ARBA00023136"/>
    </source>
</evidence>
<dbReference type="InterPro" id="IPR036640">
    <property type="entry name" value="ABC1_TM_sf"/>
</dbReference>
<feature type="transmembrane region" description="Helical" evidence="10">
    <location>
        <begin position="913"/>
        <end position="938"/>
    </location>
</feature>
<dbReference type="GO" id="GO:0005774">
    <property type="term" value="C:vacuolar membrane"/>
    <property type="evidence" value="ECO:0007669"/>
    <property type="project" value="UniProtKB-SubCell"/>
</dbReference>
<dbReference type="VEuPathDB" id="FungiDB:SDRG_16235"/>
<evidence type="ECO:0000256" key="5">
    <source>
        <dbReference type="ARBA" id="ARBA00022741"/>
    </source>
</evidence>
<keyword evidence="4" id="KW-0677">Repeat</keyword>
<dbReference type="SUPFAM" id="SSF52540">
    <property type="entry name" value="P-loop containing nucleoside triphosphate hydrolases"/>
    <property type="match status" value="2"/>
</dbReference>
<keyword evidence="14" id="KW-1185">Reference proteome</keyword>
<feature type="domain" description="ABC transmembrane type-1" evidence="12">
    <location>
        <begin position="792"/>
        <end position="1067"/>
    </location>
</feature>
<keyword evidence="6" id="KW-0067">ATP-binding</keyword>
<evidence type="ECO:0000256" key="9">
    <source>
        <dbReference type="SAM" id="MobiDB-lite"/>
    </source>
</evidence>
<feature type="transmembrane region" description="Helical" evidence="10">
    <location>
        <begin position="1014"/>
        <end position="1032"/>
    </location>
</feature>
<feature type="domain" description="ABC transporter" evidence="11">
    <location>
        <begin position="499"/>
        <end position="722"/>
    </location>
</feature>
<evidence type="ECO:0000256" key="10">
    <source>
        <dbReference type="SAM" id="Phobius"/>
    </source>
</evidence>
<feature type="domain" description="ABC transmembrane type-1" evidence="12">
    <location>
        <begin position="163"/>
        <end position="439"/>
    </location>
</feature>
<comment type="subcellular location">
    <subcellularLocation>
        <location evidence="1">Vacuole membrane</location>
        <topology evidence="1">Multi-pass membrane protein</topology>
    </subcellularLocation>
</comment>
<dbReference type="Pfam" id="PF00005">
    <property type="entry name" value="ABC_tran"/>
    <property type="match status" value="2"/>
</dbReference>
<dbReference type="GeneID" id="19956962"/>
<feature type="transmembrane region" description="Helical" evidence="10">
    <location>
        <begin position="299"/>
        <end position="322"/>
    </location>
</feature>
<proteinExistence type="predicted"/>
<keyword evidence="2" id="KW-0813">Transport</keyword>
<feature type="transmembrane region" description="Helical" evidence="10">
    <location>
        <begin position="199"/>
        <end position="221"/>
    </location>
</feature>
<dbReference type="STRING" id="1156394.T0PY19"/>
<feature type="domain" description="ABC transporter" evidence="11">
    <location>
        <begin position="1101"/>
        <end position="1330"/>
    </location>
</feature>
<keyword evidence="8 10" id="KW-0472">Membrane</keyword>
<evidence type="ECO:0000256" key="4">
    <source>
        <dbReference type="ARBA" id="ARBA00022737"/>
    </source>
</evidence>
<reference evidence="13 14" key="1">
    <citation type="submission" date="2012-04" db="EMBL/GenBank/DDBJ databases">
        <title>The Genome Sequence of Saprolegnia declina VS20.</title>
        <authorList>
            <consortium name="The Broad Institute Genome Sequencing Platform"/>
            <person name="Russ C."/>
            <person name="Nusbaum C."/>
            <person name="Tyler B."/>
            <person name="van West P."/>
            <person name="Dieguez-Uribeondo J."/>
            <person name="de Bruijn I."/>
            <person name="Tripathy S."/>
            <person name="Jiang R."/>
            <person name="Young S.K."/>
            <person name="Zeng Q."/>
            <person name="Gargeya S."/>
            <person name="Fitzgerald M."/>
            <person name="Haas B."/>
            <person name="Abouelleil A."/>
            <person name="Alvarado L."/>
            <person name="Arachchi H.M."/>
            <person name="Berlin A."/>
            <person name="Chapman S.B."/>
            <person name="Goldberg J."/>
            <person name="Griggs A."/>
            <person name="Gujja S."/>
            <person name="Hansen M."/>
            <person name="Howarth C."/>
            <person name="Imamovic A."/>
            <person name="Larimer J."/>
            <person name="McCowen C."/>
            <person name="Montmayeur A."/>
            <person name="Murphy C."/>
            <person name="Neiman D."/>
            <person name="Pearson M."/>
            <person name="Priest M."/>
            <person name="Roberts A."/>
            <person name="Saif S."/>
            <person name="Shea T."/>
            <person name="Sisk P."/>
            <person name="Sykes S."/>
            <person name="Wortman J."/>
            <person name="Nusbaum C."/>
            <person name="Birren B."/>
        </authorList>
    </citation>
    <scope>NUCLEOTIDE SEQUENCE [LARGE SCALE GENOMIC DNA]</scope>
    <source>
        <strain evidence="13 14">VS20</strain>
    </source>
</reference>
<dbReference type="Proteomes" id="UP000030762">
    <property type="component" value="Unassembled WGS sequence"/>
</dbReference>
<dbReference type="InterPro" id="IPR003593">
    <property type="entry name" value="AAA+_ATPase"/>
</dbReference>
<evidence type="ECO:0000256" key="1">
    <source>
        <dbReference type="ARBA" id="ARBA00004128"/>
    </source>
</evidence>
<dbReference type="InterPro" id="IPR011527">
    <property type="entry name" value="ABC1_TM_dom"/>
</dbReference>
<dbReference type="CDD" id="cd18580">
    <property type="entry name" value="ABC_6TM_ABCC_D2"/>
    <property type="match status" value="1"/>
</dbReference>
<dbReference type="GO" id="GO:0016887">
    <property type="term" value="F:ATP hydrolysis activity"/>
    <property type="evidence" value="ECO:0007669"/>
    <property type="project" value="InterPro"/>
</dbReference>
<keyword evidence="5" id="KW-0547">Nucleotide-binding</keyword>
<dbReference type="InterPro" id="IPR003439">
    <property type="entry name" value="ABC_transporter-like_ATP-bd"/>
</dbReference>
<feature type="transmembrane region" description="Helical" evidence="10">
    <location>
        <begin position="830"/>
        <end position="852"/>
    </location>
</feature>
<dbReference type="OrthoDB" id="70857at2759"/>
<evidence type="ECO:0000256" key="3">
    <source>
        <dbReference type="ARBA" id="ARBA00022692"/>
    </source>
</evidence>
<accession>T0PY19</accession>
<dbReference type="CDD" id="cd03244">
    <property type="entry name" value="ABCC_MRP_domain2"/>
    <property type="match status" value="1"/>
</dbReference>
<dbReference type="SUPFAM" id="SSF90123">
    <property type="entry name" value="ABC transporter transmembrane region"/>
    <property type="match status" value="2"/>
</dbReference>
<dbReference type="InterPro" id="IPR027417">
    <property type="entry name" value="P-loop_NTPase"/>
</dbReference>
<dbReference type="OMA" id="VEFWPLA"/>
<dbReference type="EMBL" id="JH767250">
    <property type="protein sequence ID" value="EQC25935.1"/>
    <property type="molecule type" value="Genomic_DNA"/>
</dbReference>
<dbReference type="SMART" id="SM00382">
    <property type="entry name" value="AAA"/>
    <property type="match status" value="2"/>
</dbReference>
<keyword evidence="3 10" id="KW-0812">Transmembrane</keyword>
<feature type="compositionally biased region" description="Basic and acidic residues" evidence="9">
    <location>
        <begin position="714"/>
        <end position="723"/>
    </location>
</feature>
<dbReference type="RefSeq" id="XP_008620657.1">
    <property type="nucleotide sequence ID" value="XM_008622435.1"/>
</dbReference>
<evidence type="ECO:0000256" key="7">
    <source>
        <dbReference type="ARBA" id="ARBA00022989"/>
    </source>
</evidence>
<dbReference type="eggNOG" id="KOG0054">
    <property type="taxonomic scope" value="Eukaryota"/>
</dbReference>
<organism evidence="13 14">
    <name type="scientific">Saprolegnia diclina (strain VS20)</name>
    <dbReference type="NCBI Taxonomy" id="1156394"/>
    <lineage>
        <taxon>Eukaryota</taxon>
        <taxon>Sar</taxon>
        <taxon>Stramenopiles</taxon>
        <taxon>Oomycota</taxon>
        <taxon>Saprolegniomycetes</taxon>
        <taxon>Saprolegniales</taxon>
        <taxon>Saprolegniaceae</taxon>
        <taxon>Saprolegnia</taxon>
    </lineage>
</organism>
<gene>
    <name evidence="13" type="ORF">SDRG_16235</name>
</gene>
<dbReference type="Pfam" id="PF00664">
    <property type="entry name" value="ABC_membrane"/>
    <property type="match status" value="2"/>
</dbReference>
<dbReference type="PROSITE" id="PS00211">
    <property type="entry name" value="ABC_TRANSPORTER_1"/>
    <property type="match status" value="2"/>
</dbReference>
<feature type="transmembrane region" description="Helical" evidence="10">
    <location>
        <begin position="379"/>
        <end position="402"/>
    </location>
</feature>
<dbReference type="PROSITE" id="PS50893">
    <property type="entry name" value="ABC_TRANSPORTER_2"/>
    <property type="match status" value="2"/>
</dbReference>
<dbReference type="InterPro" id="IPR044726">
    <property type="entry name" value="ABCC_6TM_D2"/>
</dbReference>
<evidence type="ECO:0000259" key="11">
    <source>
        <dbReference type="PROSITE" id="PS50893"/>
    </source>
</evidence>
<dbReference type="InterPro" id="IPR017871">
    <property type="entry name" value="ABC_transporter-like_CS"/>
</dbReference>